<evidence type="ECO:0000313" key="2">
    <source>
        <dbReference type="EMBL" id="ACI17179.1"/>
    </source>
</evidence>
<dbReference type="PANTHER" id="PTHR11803">
    <property type="entry name" value="2-IMINOBUTANOATE/2-IMINOPROPANOATE DEAMINASE RIDA"/>
    <property type="match status" value="1"/>
</dbReference>
<proteinExistence type="inferred from homology"/>
<evidence type="ECO:0000313" key="3">
    <source>
        <dbReference type="Proteomes" id="UP000001732"/>
    </source>
</evidence>
<name>B5Y9N7_COPPD</name>
<dbReference type="CDD" id="cd00448">
    <property type="entry name" value="YjgF_YER057c_UK114_family"/>
    <property type="match status" value="1"/>
</dbReference>
<dbReference type="AlphaFoldDB" id="B5Y9N7"/>
<comment type="similarity">
    <text evidence="1">Belongs to the RutC family.</text>
</comment>
<accession>B5Y9N7</accession>
<dbReference type="InterPro" id="IPR035959">
    <property type="entry name" value="RutC-like_sf"/>
</dbReference>
<dbReference type="STRING" id="309798.COPRO5265_1176"/>
<reference evidence="2 3" key="2">
    <citation type="journal article" date="2014" name="Genome Announc.">
        <title>Complete Genome Sequence of Coprothermobacter proteolyticus DSM 5265.</title>
        <authorList>
            <person name="Alexiev A."/>
            <person name="Coil D.A."/>
            <person name="Badger J.H."/>
            <person name="Enticknap J."/>
            <person name="Ward N."/>
            <person name="Robb F.T."/>
            <person name="Eisen J.A."/>
        </authorList>
    </citation>
    <scope>NUCLEOTIDE SEQUENCE [LARGE SCALE GENOMIC DNA]</scope>
    <source>
        <strain evidence="3">ATCC 35245 / DSM 5265 / OCM 4 / BT</strain>
    </source>
</reference>
<sequence>MLVKRYVVDGIFKPTGPYVHAVESGNLVFVSGLLGAKPDGTLPEDPDLQLSQMFANVNELLKALGIAKDAVVKTTVFMKDMSYAAKLNERYAAFFGNDLPARSMIQVAGLPMNAFFEMELVAQRSE</sequence>
<reference evidence="3" key="1">
    <citation type="submission" date="2008-08" db="EMBL/GenBank/DDBJ databases">
        <title>The complete genome sequence of Coprothermobacter proteolyticus strain ATCC 5245 / DSM 5265 / BT.</title>
        <authorList>
            <person name="Dodson R.J."/>
            <person name="Durkin A.S."/>
            <person name="Wu M."/>
            <person name="Eisen J."/>
            <person name="Sutton G."/>
        </authorList>
    </citation>
    <scope>NUCLEOTIDE SEQUENCE [LARGE SCALE GENOMIC DNA]</scope>
    <source>
        <strain evidence="3">ATCC 35245 / DSM 5265 / OCM 4 / BT</strain>
    </source>
</reference>
<dbReference type="Pfam" id="PF01042">
    <property type="entry name" value="Ribonuc_L-PSP"/>
    <property type="match status" value="1"/>
</dbReference>
<dbReference type="HOGENOM" id="CLU_100715_7_3_9"/>
<dbReference type="KEGG" id="cpo:COPRO5265_1176"/>
<dbReference type="GO" id="GO:0019239">
    <property type="term" value="F:deaminase activity"/>
    <property type="evidence" value="ECO:0007669"/>
    <property type="project" value="TreeGrafter"/>
</dbReference>
<keyword evidence="3" id="KW-1185">Reference proteome</keyword>
<gene>
    <name evidence="2" type="primary">tdcF</name>
    <name evidence="2" type="ordered locus">COPRO5265_1176</name>
</gene>
<dbReference type="eggNOG" id="COG0251">
    <property type="taxonomic scope" value="Bacteria"/>
</dbReference>
<dbReference type="EMBL" id="CP001145">
    <property type="protein sequence ID" value="ACI17179.1"/>
    <property type="molecule type" value="Genomic_DNA"/>
</dbReference>
<evidence type="ECO:0000256" key="1">
    <source>
        <dbReference type="ARBA" id="ARBA00010552"/>
    </source>
</evidence>
<organism evidence="2 3">
    <name type="scientific">Coprothermobacter proteolyticus (strain ATCC 35245 / DSM 5265 / OCM 4 / BT)</name>
    <dbReference type="NCBI Taxonomy" id="309798"/>
    <lineage>
        <taxon>Bacteria</taxon>
        <taxon>Pseudomonadati</taxon>
        <taxon>Coprothermobacterota</taxon>
        <taxon>Coprothermobacteria</taxon>
        <taxon>Coprothermobacterales</taxon>
        <taxon>Coprothermobacteraceae</taxon>
        <taxon>Coprothermobacter</taxon>
    </lineage>
</organism>
<dbReference type="Gene3D" id="3.30.1330.40">
    <property type="entry name" value="RutC-like"/>
    <property type="match status" value="1"/>
</dbReference>
<protein>
    <submittedName>
        <fullName evidence="2">TdcF protein</fullName>
    </submittedName>
</protein>
<dbReference type="RefSeq" id="WP_012543831.1">
    <property type="nucleotide sequence ID" value="NC_011295.1"/>
</dbReference>
<dbReference type="SUPFAM" id="SSF55298">
    <property type="entry name" value="YjgF-like"/>
    <property type="match status" value="1"/>
</dbReference>
<dbReference type="InterPro" id="IPR006175">
    <property type="entry name" value="YjgF/YER057c/UK114"/>
</dbReference>
<dbReference type="PANTHER" id="PTHR11803:SF58">
    <property type="entry name" value="PROTEIN HMF1-RELATED"/>
    <property type="match status" value="1"/>
</dbReference>
<dbReference type="GO" id="GO:0005829">
    <property type="term" value="C:cytosol"/>
    <property type="evidence" value="ECO:0007669"/>
    <property type="project" value="TreeGrafter"/>
</dbReference>
<dbReference type="Proteomes" id="UP000001732">
    <property type="component" value="Chromosome"/>
</dbReference>